<dbReference type="HOGENOM" id="CLU_156048_0_0_1"/>
<accession>A0A0D0DI57</accession>
<keyword evidence="2" id="KW-1185">Reference proteome</keyword>
<name>A0A0D0DI57_9AGAM</name>
<protein>
    <submittedName>
        <fullName evidence="1">Uncharacterized protein</fullName>
    </submittedName>
</protein>
<sequence length="112" mass="12372">MSIIELLNPTTEAHNIFNAMDVDIYQAVVDAKKAQEGLAVLGASNNDTPVEPVPTHNEALQAALLLQKYTKDLNDPFACKLEMMLGLFGQRVHTKEMQGMKDSKLTLYILPS</sequence>
<reference evidence="1 2" key="1">
    <citation type="submission" date="2014-04" db="EMBL/GenBank/DDBJ databases">
        <authorList>
            <consortium name="DOE Joint Genome Institute"/>
            <person name="Kuo A."/>
            <person name="Kohler A."/>
            <person name="Jargeat P."/>
            <person name="Nagy L.G."/>
            <person name="Floudas D."/>
            <person name="Copeland A."/>
            <person name="Barry K.W."/>
            <person name="Cichocki N."/>
            <person name="Veneault-Fourrey C."/>
            <person name="LaButti K."/>
            <person name="Lindquist E.A."/>
            <person name="Lipzen A."/>
            <person name="Lundell T."/>
            <person name="Morin E."/>
            <person name="Murat C."/>
            <person name="Sun H."/>
            <person name="Tunlid A."/>
            <person name="Henrissat B."/>
            <person name="Grigoriev I.V."/>
            <person name="Hibbett D.S."/>
            <person name="Martin F."/>
            <person name="Nordberg H.P."/>
            <person name="Cantor M.N."/>
            <person name="Hua S.X."/>
        </authorList>
    </citation>
    <scope>NUCLEOTIDE SEQUENCE [LARGE SCALE GENOMIC DNA]</scope>
    <source>
        <strain evidence="1 2">Ve08.2h10</strain>
    </source>
</reference>
<proteinExistence type="predicted"/>
<dbReference type="Proteomes" id="UP000054538">
    <property type="component" value="Unassembled WGS sequence"/>
</dbReference>
<dbReference type="InParanoid" id="A0A0D0DI57"/>
<reference evidence="2" key="2">
    <citation type="submission" date="2015-01" db="EMBL/GenBank/DDBJ databases">
        <title>Evolutionary Origins and Diversification of the Mycorrhizal Mutualists.</title>
        <authorList>
            <consortium name="DOE Joint Genome Institute"/>
            <consortium name="Mycorrhizal Genomics Consortium"/>
            <person name="Kohler A."/>
            <person name="Kuo A."/>
            <person name="Nagy L.G."/>
            <person name="Floudas D."/>
            <person name="Copeland A."/>
            <person name="Barry K.W."/>
            <person name="Cichocki N."/>
            <person name="Veneault-Fourrey C."/>
            <person name="LaButti K."/>
            <person name="Lindquist E.A."/>
            <person name="Lipzen A."/>
            <person name="Lundell T."/>
            <person name="Morin E."/>
            <person name="Murat C."/>
            <person name="Riley R."/>
            <person name="Ohm R."/>
            <person name="Sun H."/>
            <person name="Tunlid A."/>
            <person name="Henrissat B."/>
            <person name="Grigoriev I.V."/>
            <person name="Hibbett D.S."/>
            <person name="Martin F."/>
        </authorList>
    </citation>
    <scope>NUCLEOTIDE SEQUENCE [LARGE SCALE GENOMIC DNA]</scope>
    <source>
        <strain evidence="2">Ve08.2h10</strain>
    </source>
</reference>
<evidence type="ECO:0000313" key="2">
    <source>
        <dbReference type="Proteomes" id="UP000054538"/>
    </source>
</evidence>
<organism evidence="1 2">
    <name type="scientific">Paxillus rubicundulus Ve08.2h10</name>
    <dbReference type="NCBI Taxonomy" id="930991"/>
    <lineage>
        <taxon>Eukaryota</taxon>
        <taxon>Fungi</taxon>
        <taxon>Dikarya</taxon>
        <taxon>Basidiomycota</taxon>
        <taxon>Agaricomycotina</taxon>
        <taxon>Agaricomycetes</taxon>
        <taxon>Agaricomycetidae</taxon>
        <taxon>Boletales</taxon>
        <taxon>Paxilineae</taxon>
        <taxon>Paxillaceae</taxon>
        <taxon>Paxillus</taxon>
    </lineage>
</organism>
<dbReference type="EMBL" id="KN826839">
    <property type="protein sequence ID" value="KIK77770.1"/>
    <property type="molecule type" value="Genomic_DNA"/>
</dbReference>
<evidence type="ECO:0000313" key="1">
    <source>
        <dbReference type="EMBL" id="KIK77770.1"/>
    </source>
</evidence>
<dbReference type="AlphaFoldDB" id="A0A0D0DI57"/>
<gene>
    <name evidence="1" type="ORF">PAXRUDRAFT_165771</name>
</gene>
<dbReference type="OrthoDB" id="162969at2759"/>